<comment type="caution">
    <text evidence="1">The sequence shown here is derived from an EMBL/GenBank/DDBJ whole genome shotgun (WGS) entry which is preliminary data.</text>
</comment>
<protein>
    <submittedName>
        <fullName evidence="1">Uncharacterized protein</fullName>
    </submittedName>
</protein>
<evidence type="ECO:0000313" key="1">
    <source>
        <dbReference type="EMBL" id="MBK1826272.1"/>
    </source>
</evidence>
<dbReference type="RefSeq" id="WP_200277011.1">
    <property type="nucleotide sequence ID" value="NZ_JAENII010000003.1"/>
</dbReference>
<proteinExistence type="predicted"/>
<name>A0A934RAY2_9BACT</name>
<gene>
    <name evidence="1" type="ORF">JIN81_04525</name>
</gene>
<dbReference type="Proteomes" id="UP000658278">
    <property type="component" value="Unassembled WGS sequence"/>
</dbReference>
<accession>A0A934RAY2</accession>
<dbReference type="AlphaFoldDB" id="A0A934RAY2"/>
<sequence>MKDTYSIGLDAHKESIAIAYALGGSRSKAVYHGGCGGSLPAIAAAL</sequence>
<evidence type="ECO:0000313" key="2">
    <source>
        <dbReference type="Proteomes" id="UP000658278"/>
    </source>
</evidence>
<organism evidence="1 2">
    <name type="scientific">Haloferula rosea</name>
    <dbReference type="NCBI Taxonomy" id="490093"/>
    <lineage>
        <taxon>Bacteria</taxon>
        <taxon>Pseudomonadati</taxon>
        <taxon>Verrucomicrobiota</taxon>
        <taxon>Verrucomicrobiia</taxon>
        <taxon>Verrucomicrobiales</taxon>
        <taxon>Verrucomicrobiaceae</taxon>
        <taxon>Haloferula</taxon>
    </lineage>
</organism>
<reference evidence="1" key="1">
    <citation type="submission" date="2021-01" db="EMBL/GenBank/DDBJ databases">
        <title>Modified the classification status of verrucomicrobia.</title>
        <authorList>
            <person name="Feng X."/>
        </authorList>
    </citation>
    <scope>NUCLEOTIDE SEQUENCE</scope>
    <source>
        <strain evidence="1">KCTC 22201</strain>
    </source>
</reference>
<dbReference type="EMBL" id="JAENII010000003">
    <property type="protein sequence ID" value="MBK1826272.1"/>
    <property type="molecule type" value="Genomic_DNA"/>
</dbReference>
<keyword evidence="2" id="KW-1185">Reference proteome</keyword>